<evidence type="ECO:0000313" key="2">
    <source>
        <dbReference type="Proteomes" id="UP001146120"/>
    </source>
</evidence>
<dbReference type="AlphaFoldDB" id="A0AAV2Z8U3"/>
<dbReference type="PANTHER" id="PTHR33129">
    <property type="entry name" value="PROTEIN KINASE DOMAIN-CONTAINING PROTEIN-RELATED"/>
    <property type="match status" value="1"/>
</dbReference>
<keyword evidence="2" id="KW-1185">Reference proteome</keyword>
<reference evidence="1" key="1">
    <citation type="submission" date="2022-11" db="EMBL/GenBank/DDBJ databases">
        <authorList>
            <person name="Morgan W.R."/>
            <person name="Tartar A."/>
        </authorList>
    </citation>
    <scope>NUCLEOTIDE SEQUENCE</scope>
    <source>
        <strain evidence="1">ARSEF 373</strain>
    </source>
</reference>
<dbReference type="EMBL" id="DAKRPA010000031">
    <property type="protein sequence ID" value="DBA02439.1"/>
    <property type="molecule type" value="Genomic_DNA"/>
</dbReference>
<protein>
    <recommendedName>
        <fullName evidence="3">Crinkler (CRN) family protein</fullName>
    </recommendedName>
</protein>
<dbReference type="PANTHER" id="PTHR33129:SF1">
    <property type="entry name" value="ATP-BINDING PROTEIN"/>
    <property type="match status" value="1"/>
</dbReference>
<dbReference type="InterPro" id="IPR052980">
    <property type="entry name" value="Crinkler_effector"/>
</dbReference>
<organism evidence="1 2">
    <name type="scientific">Lagenidium giganteum</name>
    <dbReference type="NCBI Taxonomy" id="4803"/>
    <lineage>
        <taxon>Eukaryota</taxon>
        <taxon>Sar</taxon>
        <taxon>Stramenopiles</taxon>
        <taxon>Oomycota</taxon>
        <taxon>Peronosporomycetes</taxon>
        <taxon>Pythiales</taxon>
        <taxon>Pythiaceae</taxon>
    </lineage>
</organism>
<evidence type="ECO:0008006" key="3">
    <source>
        <dbReference type="Google" id="ProtNLM"/>
    </source>
</evidence>
<proteinExistence type="predicted"/>
<dbReference type="InterPro" id="IPR027417">
    <property type="entry name" value="P-loop_NTPase"/>
</dbReference>
<accession>A0AAV2Z8U3</accession>
<comment type="caution">
    <text evidence="1">The sequence shown here is derived from an EMBL/GenBank/DDBJ whole genome shotgun (WGS) entry which is preliminary data.</text>
</comment>
<reference evidence="1" key="2">
    <citation type="journal article" date="2023" name="Microbiol Resour">
        <title>Decontamination and Annotation of the Draft Genome Sequence of the Oomycete Lagenidium giganteum ARSEF 373.</title>
        <authorList>
            <person name="Morgan W.R."/>
            <person name="Tartar A."/>
        </authorList>
    </citation>
    <scope>NUCLEOTIDE SEQUENCE</scope>
    <source>
        <strain evidence="1">ARSEF 373</strain>
    </source>
</reference>
<name>A0AAV2Z8U3_9STRA</name>
<sequence length="579" mass="65813">MVTLFCAIVGANGNAFPVDIEASTSLELFLAKKGDAWLDRGGAEAVTLDEHRHPEGFVHMDETADVVDYFGERFERKRGEIHVLVVVPTRVDHEQWDEERARKKARSLTVIEGERMISVAADLDIDMWQIGGIALNIHHVEPDFPAWFYVRKETQDIIKIFNDHMEKNLSTVFVGTPGVGKSMLVVLFAFYMALRQQKRVVLFRKLKKEGFSMLYLNGKNKQYWRSNKASLSDLDELCLDGLMHKDIADNFATLASFRLLATSVQYPMKDDDLPVLRQCLVPFWSKSDLNKIGARMSWTERVINERYYYSGGNLRDFLSGTDAATLAIDQALAVVCKYTAELLNTQYGLASVRQVDRLRMTTIRAHNKTSDLMEYLNCGKWCCVITSEYALRQLGKIVAPSYYEELWSKGRMLADDGLMGIAFENYVHTMARDGQTIKLQVRAYDRKKLKQHTYAALEFKANSHLYKGTDAAECEAIMQQLTDVDYWYPCTRCLETIDSVAKLNMGGERNVVGLIQITKSDNHKIDSVALDKYAKLFPDGARYIALVPDKETSDKFRLAPADPSTQVPLDVAYIATWRS</sequence>
<gene>
    <name evidence="1" type="ORF">N0F65_008653</name>
</gene>
<dbReference type="Proteomes" id="UP001146120">
    <property type="component" value="Unassembled WGS sequence"/>
</dbReference>
<evidence type="ECO:0000313" key="1">
    <source>
        <dbReference type="EMBL" id="DBA02439.1"/>
    </source>
</evidence>
<dbReference type="SUPFAM" id="SSF52540">
    <property type="entry name" value="P-loop containing nucleoside triphosphate hydrolases"/>
    <property type="match status" value="1"/>
</dbReference>